<dbReference type="Proteomes" id="UP000178646">
    <property type="component" value="Unassembled WGS sequence"/>
</dbReference>
<reference evidence="2 3" key="1">
    <citation type="journal article" date="2016" name="Nat. Commun.">
        <title>Thousands of microbial genomes shed light on interconnected biogeochemical processes in an aquifer system.</title>
        <authorList>
            <person name="Anantharaman K."/>
            <person name="Brown C.T."/>
            <person name="Hug L.A."/>
            <person name="Sharon I."/>
            <person name="Castelle C.J."/>
            <person name="Probst A.J."/>
            <person name="Thomas B.C."/>
            <person name="Singh A."/>
            <person name="Wilkins M.J."/>
            <person name="Karaoz U."/>
            <person name="Brodie E.L."/>
            <person name="Williams K.H."/>
            <person name="Hubbard S.S."/>
            <person name="Banfield J.F."/>
        </authorList>
    </citation>
    <scope>NUCLEOTIDE SEQUENCE [LARGE SCALE GENOMIC DNA]</scope>
</reference>
<evidence type="ECO:0000256" key="1">
    <source>
        <dbReference type="SAM" id="MobiDB-lite"/>
    </source>
</evidence>
<name>A0A1G2PND0_9BACT</name>
<feature type="compositionally biased region" description="Polar residues" evidence="1">
    <location>
        <begin position="1"/>
        <end position="25"/>
    </location>
</feature>
<evidence type="ECO:0000313" key="3">
    <source>
        <dbReference type="Proteomes" id="UP000178646"/>
    </source>
</evidence>
<evidence type="ECO:0000313" key="2">
    <source>
        <dbReference type="EMBL" id="OHA49102.1"/>
    </source>
</evidence>
<dbReference type="AlphaFoldDB" id="A0A1G2PND0"/>
<comment type="caution">
    <text evidence="2">The sequence shown here is derived from an EMBL/GenBank/DDBJ whole genome shotgun (WGS) entry which is preliminary data.</text>
</comment>
<gene>
    <name evidence="2" type="ORF">A2W59_02200</name>
</gene>
<proteinExistence type="predicted"/>
<sequence>MNKILPNNQNNSKNMRVTEVSQSFSGPLPPPEILRKFDEVVPGAAERIIKMAEDQSIHRKELEKNSLVGVFMYGSKTRSEERKVKSSKE</sequence>
<feature type="region of interest" description="Disordered" evidence="1">
    <location>
        <begin position="1"/>
        <end position="29"/>
    </location>
</feature>
<dbReference type="Pfam" id="PF10097">
    <property type="entry name" value="DUF2335"/>
    <property type="match status" value="1"/>
</dbReference>
<accession>A0A1G2PND0</accession>
<dbReference type="EMBL" id="MHSU01000038">
    <property type="protein sequence ID" value="OHA49102.1"/>
    <property type="molecule type" value="Genomic_DNA"/>
</dbReference>
<organism evidence="2 3">
    <name type="scientific">Candidatus Terrybacteria bacterium RIFCSPHIGHO2_02_41_19</name>
    <dbReference type="NCBI Taxonomy" id="1802364"/>
    <lineage>
        <taxon>Bacteria</taxon>
        <taxon>Candidatus Terryibacteriota</taxon>
    </lineage>
</organism>
<protein>
    <submittedName>
        <fullName evidence="2">Uncharacterized protein</fullName>
    </submittedName>
</protein>
<dbReference type="InterPro" id="IPR019284">
    <property type="entry name" value="RP532"/>
</dbReference>